<name>A0A9W6B7S7_9FLAO</name>
<gene>
    <name evidence="2" type="ORF">NBRC110019_13570</name>
</gene>
<keyword evidence="3" id="KW-1185">Reference proteome</keyword>
<evidence type="ECO:0000313" key="3">
    <source>
        <dbReference type="Proteomes" id="UP001143545"/>
    </source>
</evidence>
<dbReference type="InterPro" id="IPR043738">
    <property type="entry name" value="DUF5683"/>
</dbReference>
<dbReference type="RefSeq" id="WP_281753536.1">
    <property type="nucleotide sequence ID" value="NZ_BRVP01000007.1"/>
</dbReference>
<accession>A0A9W6B7S7</accession>
<dbReference type="EMBL" id="BRVP01000007">
    <property type="protein sequence ID" value="GLB52318.1"/>
    <property type="molecule type" value="Genomic_DNA"/>
</dbReference>
<proteinExistence type="predicted"/>
<dbReference type="AlphaFoldDB" id="A0A9W6B7S7"/>
<protein>
    <recommendedName>
        <fullName evidence="1">DUF5683 domain-containing protein</fullName>
    </recommendedName>
</protein>
<feature type="domain" description="DUF5683" evidence="1">
    <location>
        <begin position="53"/>
        <end position="206"/>
    </location>
</feature>
<dbReference type="Pfam" id="PF18935">
    <property type="entry name" value="DUF5683"/>
    <property type="match status" value="1"/>
</dbReference>
<evidence type="ECO:0000259" key="1">
    <source>
        <dbReference type="Pfam" id="PF18935"/>
    </source>
</evidence>
<reference evidence="2" key="1">
    <citation type="submission" date="2022-07" db="EMBL/GenBank/DDBJ databases">
        <title>Taxonomy of Novel Oxalotrophic and Methylotrophic Bacteria.</title>
        <authorList>
            <person name="Sahin N."/>
            <person name="Tani A."/>
        </authorList>
    </citation>
    <scope>NUCLEOTIDE SEQUENCE</scope>
    <source>
        <strain evidence="2">AM327</strain>
    </source>
</reference>
<dbReference type="Proteomes" id="UP001143545">
    <property type="component" value="Unassembled WGS sequence"/>
</dbReference>
<evidence type="ECO:0000313" key="2">
    <source>
        <dbReference type="EMBL" id="GLB52318.1"/>
    </source>
</evidence>
<organism evidence="2 3">
    <name type="scientific">Neptunitalea chrysea</name>
    <dbReference type="NCBI Taxonomy" id="1647581"/>
    <lineage>
        <taxon>Bacteria</taxon>
        <taxon>Pseudomonadati</taxon>
        <taxon>Bacteroidota</taxon>
        <taxon>Flavobacteriia</taxon>
        <taxon>Flavobacteriales</taxon>
        <taxon>Flavobacteriaceae</taxon>
        <taxon>Neptunitalea</taxon>
    </lineage>
</organism>
<sequence>MNYKILGFIFFVLIAFNGYGQKKDKDKKEKAKDSIVTDLNTGSFIKSKRPYNPLAPSKAAFYSAIVPGLGQIYNHSYWKLPIIYGGMGAAGYFYVTNNKYYHNYRDAFKRRQAGYTDDPYYDLNGDGEGPDVTDSSLENGQDYYQSNRDLSLLIFIGIYALNIIDANVDAHLKQFNINKDLTLQPYLEETDFYSTPDMGVSLTFHF</sequence>
<comment type="caution">
    <text evidence="2">The sequence shown here is derived from an EMBL/GenBank/DDBJ whole genome shotgun (WGS) entry which is preliminary data.</text>
</comment>